<accession>A0A9D9I364</accession>
<organism evidence="4 5">
    <name type="scientific">Candidatus Merdivivens pullistercoris</name>
    <dbReference type="NCBI Taxonomy" id="2840873"/>
    <lineage>
        <taxon>Bacteria</taxon>
        <taxon>Pseudomonadati</taxon>
        <taxon>Bacteroidota</taxon>
        <taxon>Bacteroidia</taxon>
        <taxon>Bacteroidales</taxon>
        <taxon>Muribaculaceae</taxon>
        <taxon>Muribaculaceae incertae sedis</taxon>
        <taxon>Candidatus Merdivivens</taxon>
    </lineage>
</organism>
<keyword evidence="1" id="KW-0540">Nuclease</keyword>
<evidence type="ECO:0000313" key="4">
    <source>
        <dbReference type="EMBL" id="MBO8464424.1"/>
    </source>
</evidence>
<dbReference type="GO" id="GO:0004527">
    <property type="term" value="F:exonuclease activity"/>
    <property type="evidence" value="ECO:0007669"/>
    <property type="project" value="UniProtKB-KW"/>
</dbReference>
<evidence type="ECO:0000313" key="5">
    <source>
        <dbReference type="Proteomes" id="UP000823597"/>
    </source>
</evidence>
<dbReference type="Pfam" id="PF12706">
    <property type="entry name" value="Lactamase_B_2"/>
    <property type="match status" value="1"/>
</dbReference>
<dbReference type="Gene3D" id="3.40.50.10710">
    <property type="entry name" value="Metallo-hydrolase/oxidoreductase"/>
    <property type="match status" value="1"/>
</dbReference>
<dbReference type="InterPro" id="IPR001279">
    <property type="entry name" value="Metallo-B-lactamas"/>
</dbReference>
<dbReference type="PANTHER" id="PTHR43694">
    <property type="entry name" value="RIBONUCLEASE J"/>
    <property type="match status" value="1"/>
</dbReference>
<dbReference type="InterPro" id="IPR042173">
    <property type="entry name" value="RNase_J_2"/>
</dbReference>
<keyword evidence="2" id="KW-0694">RNA-binding</keyword>
<feature type="domain" description="Metallo-beta-lactamase" evidence="3">
    <location>
        <begin position="13"/>
        <end position="199"/>
    </location>
</feature>
<reference evidence="4" key="1">
    <citation type="submission" date="2020-10" db="EMBL/GenBank/DDBJ databases">
        <authorList>
            <person name="Gilroy R."/>
        </authorList>
    </citation>
    <scope>NUCLEOTIDE SEQUENCE</scope>
    <source>
        <strain evidence="4">10037</strain>
    </source>
</reference>
<reference evidence="4" key="2">
    <citation type="journal article" date="2021" name="PeerJ">
        <title>Extensive microbial diversity within the chicken gut microbiome revealed by metagenomics and culture.</title>
        <authorList>
            <person name="Gilroy R."/>
            <person name="Ravi A."/>
            <person name="Getino M."/>
            <person name="Pursley I."/>
            <person name="Horton D.L."/>
            <person name="Alikhan N.F."/>
            <person name="Baker D."/>
            <person name="Gharbi K."/>
            <person name="Hall N."/>
            <person name="Watson M."/>
            <person name="Adriaenssens E.M."/>
            <person name="Foster-Nyarko E."/>
            <person name="Jarju S."/>
            <person name="Secka A."/>
            <person name="Antonio M."/>
            <person name="Oren A."/>
            <person name="Chaudhuri R.R."/>
            <person name="La Ragione R."/>
            <person name="Hildebrand F."/>
            <person name="Pallen M.J."/>
        </authorList>
    </citation>
    <scope>NUCLEOTIDE SEQUENCE</scope>
    <source>
        <strain evidence="4">10037</strain>
    </source>
</reference>
<dbReference type="SMART" id="SM00849">
    <property type="entry name" value="Lactamase_B"/>
    <property type="match status" value="1"/>
</dbReference>
<dbReference type="Gene3D" id="3.60.15.10">
    <property type="entry name" value="Ribonuclease Z/Hydroxyacylglutathione hydrolase-like"/>
    <property type="match status" value="1"/>
</dbReference>
<evidence type="ECO:0000256" key="2">
    <source>
        <dbReference type="ARBA" id="ARBA00022884"/>
    </source>
</evidence>
<proteinExistence type="predicted"/>
<evidence type="ECO:0000259" key="3">
    <source>
        <dbReference type="SMART" id="SM00849"/>
    </source>
</evidence>
<dbReference type="Proteomes" id="UP000823597">
    <property type="component" value="Unassembled WGS sequence"/>
</dbReference>
<dbReference type="AlphaFoldDB" id="A0A9D9I364"/>
<keyword evidence="1" id="KW-0378">Hydrolase</keyword>
<dbReference type="GO" id="GO:0003723">
    <property type="term" value="F:RNA binding"/>
    <property type="evidence" value="ECO:0007669"/>
    <property type="project" value="UniProtKB-KW"/>
</dbReference>
<dbReference type="InterPro" id="IPR036866">
    <property type="entry name" value="RibonucZ/Hydroxyglut_hydro"/>
</dbReference>
<dbReference type="PANTHER" id="PTHR43694:SF1">
    <property type="entry name" value="RIBONUCLEASE J"/>
    <property type="match status" value="1"/>
</dbReference>
<keyword evidence="1" id="KW-0269">Exonuclease</keyword>
<comment type="caution">
    <text evidence="4">The sequence shown here is derived from an EMBL/GenBank/DDBJ whole genome shotgun (WGS) entry which is preliminary data.</text>
</comment>
<protein>
    <submittedName>
        <fullName evidence="4">MBL fold metallo-hydrolase</fullName>
    </submittedName>
</protein>
<sequence length="413" mass="46956">MKLTIHRGINQIGGCITEIQSSSGMKILIDLGHNLPDGGGLAEDEYDVPENLDRLLDGVSAVFYTHYHGDHIAFEAAVAKKGINQYLGDIAKKIKMQFYAHMKNTRNEENREKYEAAFEAVRTFSKYRSGRTVSVGDINVTPYYVSHSAADAYMFVIECDGKSVLHTGDFREHGYLGHCLSGTLKKYVVKRNIDILITEGTTLSRDDERMMSEKDLQQKAYELMSRYKYAFVLCSSTDLDRLASFYQATFRHQGRLFVADGYQCKLLKTFTDKLGYKIPEYDFKNPHEYDKALQPLMLESGFTMLVRRSAKFKAWLEALMPLLPENGTVFIYSQFKGYITEGSPAYSHEADEFVHSYGWKFEYLHTSGHASKDTIAKVCRLVNPHSILLRSGFTSTDCHISSSGMRPYCAEIF</sequence>
<dbReference type="EMBL" id="JADIME010000003">
    <property type="protein sequence ID" value="MBO8464424.1"/>
    <property type="molecule type" value="Genomic_DNA"/>
</dbReference>
<name>A0A9D9I364_9BACT</name>
<dbReference type="SUPFAM" id="SSF56281">
    <property type="entry name" value="Metallo-hydrolase/oxidoreductase"/>
    <property type="match status" value="1"/>
</dbReference>
<gene>
    <name evidence="4" type="ORF">IAB93_00320</name>
</gene>
<evidence type="ECO:0000256" key="1">
    <source>
        <dbReference type="ARBA" id="ARBA00022839"/>
    </source>
</evidence>